<dbReference type="GO" id="GO:0043565">
    <property type="term" value="F:sequence-specific DNA binding"/>
    <property type="evidence" value="ECO:0007669"/>
    <property type="project" value="TreeGrafter"/>
</dbReference>
<dbReference type="OrthoDB" id="10261408at2759"/>
<dbReference type="EMBL" id="KB733465">
    <property type="protein sequence ID" value="ENI01938.1"/>
    <property type="molecule type" value="Genomic_DNA"/>
</dbReference>
<dbReference type="Gene3D" id="4.10.240.10">
    <property type="entry name" value="Zn(2)-C6 fungal-type DNA-binding domain"/>
    <property type="match status" value="1"/>
</dbReference>
<evidence type="ECO:0000256" key="3">
    <source>
        <dbReference type="ARBA" id="ARBA00023125"/>
    </source>
</evidence>
<dbReference type="InterPro" id="IPR036864">
    <property type="entry name" value="Zn2-C6_fun-type_DNA-bd_sf"/>
</dbReference>
<evidence type="ECO:0000256" key="5">
    <source>
        <dbReference type="ARBA" id="ARBA00023242"/>
    </source>
</evidence>
<dbReference type="GO" id="GO:0000981">
    <property type="term" value="F:DNA-binding transcription factor activity, RNA polymerase II-specific"/>
    <property type="evidence" value="ECO:0007669"/>
    <property type="project" value="InterPro"/>
</dbReference>
<protein>
    <recommendedName>
        <fullName evidence="7">Zn(2)-C6 fungal-type domain-containing protein</fullName>
    </recommendedName>
</protein>
<feature type="region of interest" description="Disordered" evidence="6">
    <location>
        <begin position="67"/>
        <end position="91"/>
    </location>
</feature>
<evidence type="ECO:0000259" key="7">
    <source>
        <dbReference type="PROSITE" id="PS50048"/>
    </source>
</evidence>
<organism evidence="8 9">
    <name type="scientific">Cochliobolus heterostrophus (strain C4 / ATCC 48331 / race T)</name>
    <name type="common">Southern corn leaf blight fungus</name>
    <name type="synonym">Bipolaris maydis</name>
    <dbReference type="NCBI Taxonomy" id="665024"/>
    <lineage>
        <taxon>Eukaryota</taxon>
        <taxon>Fungi</taxon>
        <taxon>Dikarya</taxon>
        <taxon>Ascomycota</taxon>
        <taxon>Pezizomycotina</taxon>
        <taxon>Dothideomycetes</taxon>
        <taxon>Pleosporomycetidae</taxon>
        <taxon>Pleosporales</taxon>
        <taxon>Pleosporineae</taxon>
        <taxon>Pleosporaceae</taxon>
        <taxon>Bipolaris</taxon>
    </lineage>
</organism>
<evidence type="ECO:0000256" key="1">
    <source>
        <dbReference type="ARBA" id="ARBA00004123"/>
    </source>
</evidence>
<reference evidence="8 9" key="1">
    <citation type="journal article" date="2012" name="PLoS Pathog.">
        <title>Diverse lifestyles and strategies of plant pathogenesis encoded in the genomes of eighteen Dothideomycetes fungi.</title>
        <authorList>
            <person name="Ohm R.A."/>
            <person name="Feau N."/>
            <person name="Henrissat B."/>
            <person name="Schoch C.L."/>
            <person name="Horwitz B.A."/>
            <person name="Barry K.W."/>
            <person name="Condon B.J."/>
            <person name="Copeland A.C."/>
            <person name="Dhillon B."/>
            <person name="Glaser F."/>
            <person name="Hesse C.N."/>
            <person name="Kosti I."/>
            <person name="LaButti K."/>
            <person name="Lindquist E.A."/>
            <person name="Lucas S."/>
            <person name="Salamov A.A."/>
            <person name="Bradshaw R.E."/>
            <person name="Ciuffetti L."/>
            <person name="Hamelin R.C."/>
            <person name="Kema G.H.J."/>
            <person name="Lawrence C."/>
            <person name="Scott J.A."/>
            <person name="Spatafora J.W."/>
            <person name="Turgeon B.G."/>
            <person name="de Wit P.J.G.M."/>
            <person name="Zhong S."/>
            <person name="Goodwin S.B."/>
            <person name="Grigoriev I.V."/>
        </authorList>
    </citation>
    <scope>NUCLEOTIDE SEQUENCE [LARGE SCALE GENOMIC DNA]</scope>
    <source>
        <strain evidence="9">C4 / ATCC 48331 / race T</strain>
    </source>
</reference>
<keyword evidence="3" id="KW-0238">DNA-binding</keyword>
<gene>
    <name evidence="8" type="ORF">COCC4DRAFT_110332</name>
</gene>
<dbReference type="InterPro" id="IPR001138">
    <property type="entry name" value="Zn2Cys6_DnaBD"/>
</dbReference>
<evidence type="ECO:0000313" key="8">
    <source>
        <dbReference type="EMBL" id="ENI01938.1"/>
    </source>
</evidence>
<name>N4X0B3_COCH4</name>
<keyword evidence="2" id="KW-0805">Transcription regulation</keyword>
<dbReference type="PANTHER" id="PTHR47540:SF6">
    <property type="entry name" value="ZN(II)2CYS6 TRANSCRIPTION FACTOR (EUROFUNG)"/>
    <property type="match status" value="1"/>
</dbReference>
<dbReference type="PANTHER" id="PTHR47540">
    <property type="entry name" value="THIAMINE REPRESSIBLE GENES REGULATORY PROTEIN THI5"/>
    <property type="match status" value="1"/>
</dbReference>
<evidence type="ECO:0000313" key="9">
    <source>
        <dbReference type="Proteomes" id="UP000012338"/>
    </source>
</evidence>
<dbReference type="GO" id="GO:0008270">
    <property type="term" value="F:zinc ion binding"/>
    <property type="evidence" value="ECO:0007669"/>
    <property type="project" value="InterPro"/>
</dbReference>
<dbReference type="HOGENOM" id="CLU_2432801_0_0_1"/>
<dbReference type="SMART" id="SM00066">
    <property type="entry name" value="GAL4"/>
    <property type="match status" value="1"/>
</dbReference>
<comment type="subcellular location">
    <subcellularLocation>
        <location evidence="1">Nucleus</location>
    </subcellularLocation>
</comment>
<dbReference type="Pfam" id="PF00172">
    <property type="entry name" value="Zn_clus"/>
    <property type="match status" value="1"/>
</dbReference>
<dbReference type="PROSITE" id="PS00463">
    <property type="entry name" value="ZN2_CY6_FUNGAL_1"/>
    <property type="match status" value="1"/>
</dbReference>
<accession>N4X0B3</accession>
<dbReference type="Proteomes" id="UP000012338">
    <property type="component" value="Unassembled WGS sequence"/>
</dbReference>
<feature type="domain" description="Zn(2)-C6 fungal-type" evidence="7">
    <location>
        <begin position="29"/>
        <end position="58"/>
    </location>
</feature>
<evidence type="ECO:0000256" key="6">
    <source>
        <dbReference type="SAM" id="MobiDB-lite"/>
    </source>
</evidence>
<dbReference type="InterPro" id="IPR051711">
    <property type="entry name" value="Stress_Response_Reg"/>
</dbReference>
<evidence type="ECO:0000256" key="4">
    <source>
        <dbReference type="ARBA" id="ARBA00023163"/>
    </source>
</evidence>
<dbReference type="AlphaFoldDB" id="N4X0B3"/>
<dbReference type="GO" id="GO:0045944">
    <property type="term" value="P:positive regulation of transcription by RNA polymerase II"/>
    <property type="evidence" value="ECO:0007669"/>
    <property type="project" value="TreeGrafter"/>
</dbReference>
<dbReference type="CDD" id="cd00067">
    <property type="entry name" value="GAL4"/>
    <property type="match status" value="1"/>
</dbReference>
<reference evidence="9" key="2">
    <citation type="journal article" date="2013" name="PLoS Genet.">
        <title>Comparative genome structure, secondary metabolite, and effector coding capacity across Cochliobolus pathogens.</title>
        <authorList>
            <person name="Condon B.J."/>
            <person name="Leng Y."/>
            <person name="Wu D."/>
            <person name="Bushley K.E."/>
            <person name="Ohm R.A."/>
            <person name="Otillar R."/>
            <person name="Martin J."/>
            <person name="Schackwitz W."/>
            <person name="Grimwood J."/>
            <person name="MohdZainudin N."/>
            <person name="Xue C."/>
            <person name="Wang R."/>
            <person name="Manning V.A."/>
            <person name="Dhillon B."/>
            <person name="Tu Z.J."/>
            <person name="Steffenson B.J."/>
            <person name="Salamov A."/>
            <person name="Sun H."/>
            <person name="Lowry S."/>
            <person name="LaButti K."/>
            <person name="Han J."/>
            <person name="Copeland A."/>
            <person name="Lindquist E."/>
            <person name="Barry K."/>
            <person name="Schmutz J."/>
            <person name="Baker S.E."/>
            <person name="Ciuffetti L.M."/>
            <person name="Grigoriev I.V."/>
            <person name="Zhong S."/>
            <person name="Turgeon B.G."/>
        </authorList>
    </citation>
    <scope>NUCLEOTIDE SEQUENCE [LARGE SCALE GENOMIC DNA]</scope>
    <source>
        <strain evidence="9">C4 / ATCC 48331 / race T</strain>
    </source>
</reference>
<evidence type="ECO:0000256" key="2">
    <source>
        <dbReference type="ARBA" id="ARBA00023015"/>
    </source>
</evidence>
<keyword evidence="9" id="KW-1185">Reference proteome</keyword>
<feature type="non-terminal residue" evidence="8">
    <location>
        <position position="91"/>
    </location>
</feature>
<dbReference type="SUPFAM" id="SSF57701">
    <property type="entry name" value="Zn2/Cys6 DNA-binding domain"/>
    <property type="match status" value="1"/>
</dbReference>
<dbReference type="PROSITE" id="PS50048">
    <property type="entry name" value="ZN2_CY6_FUNGAL_2"/>
    <property type="match status" value="1"/>
</dbReference>
<keyword evidence="4" id="KW-0804">Transcription</keyword>
<sequence>MDKAFTFIVDHTAQAGLASKRKLRRRRGACGNCKRRKVACNGAMPCQHCHKASISCQYAETKRSARNTAPISEADTTIRQTMTSDISTSSS</sequence>
<dbReference type="GO" id="GO:0005634">
    <property type="term" value="C:nucleus"/>
    <property type="evidence" value="ECO:0007669"/>
    <property type="project" value="UniProtKB-SubCell"/>
</dbReference>
<keyword evidence="5" id="KW-0539">Nucleus</keyword>
<proteinExistence type="predicted"/>